<dbReference type="PANTHER" id="PTHR30313:SF2">
    <property type="entry name" value="DNA PRIMASE"/>
    <property type="match status" value="1"/>
</dbReference>
<dbReference type="SMART" id="SM00493">
    <property type="entry name" value="TOPRIM"/>
    <property type="match status" value="1"/>
</dbReference>
<dbReference type="NCBIfam" id="TIGR01391">
    <property type="entry name" value="dnaG"/>
    <property type="match status" value="1"/>
</dbReference>
<keyword evidence="6 12" id="KW-0479">Metal-binding</keyword>
<keyword evidence="11 12" id="KW-0804">Transcription</keyword>
<dbReference type="SMART" id="SM00400">
    <property type="entry name" value="ZnF_CHCC"/>
    <property type="match status" value="1"/>
</dbReference>
<evidence type="ECO:0000256" key="3">
    <source>
        <dbReference type="ARBA" id="ARBA00022679"/>
    </source>
</evidence>
<dbReference type="Pfam" id="PF01807">
    <property type="entry name" value="Zn_ribbon_DnaG"/>
    <property type="match status" value="1"/>
</dbReference>
<dbReference type="InterPro" id="IPR006171">
    <property type="entry name" value="TOPRIM_dom"/>
</dbReference>
<evidence type="ECO:0000256" key="4">
    <source>
        <dbReference type="ARBA" id="ARBA00022695"/>
    </source>
</evidence>
<dbReference type="GO" id="GO:0006269">
    <property type="term" value="P:DNA replication, synthesis of primer"/>
    <property type="evidence" value="ECO:0007669"/>
    <property type="project" value="UniProtKB-UniRule"/>
</dbReference>
<dbReference type="HAMAP" id="MF_00974">
    <property type="entry name" value="DNA_primase_DnaG"/>
    <property type="match status" value="1"/>
</dbReference>
<dbReference type="Gene3D" id="3.90.980.10">
    <property type="entry name" value="DNA primase, catalytic core, N-terminal domain"/>
    <property type="match status" value="1"/>
</dbReference>
<evidence type="ECO:0000313" key="17">
    <source>
        <dbReference type="Proteomes" id="UP000194798"/>
    </source>
</evidence>
<feature type="zinc finger region" description="CHC2-type" evidence="12 14">
    <location>
        <begin position="39"/>
        <end position="63"/>
    </location>
</feature>
<keyword evidence="8 12" id="KW-0862">Zinc</keyword>
<dbReference type="FunFam" id="3.90.980.10:FF:000001">
    <property type="entry name" value="DNA primase"/>
    <property type="match status" value="1"/>
</dbReference>
<dbReference type="PANTHER" id="PTHR30313">
    <property type="entry name" value="DNA PRIMASE"/>
    <property type="match status" value="1"/>
</dbReference>
<comment type="domain">
    <text evidence="12">Contains an N-terminal zinc-binding domain, a central core domain that contains the primase activity, and a C-terminal DnaB-binding domain.</text>
</comment>
<dbReference type="CDD" id="cd03364">
    <property type="entry name" value="TOPRIM_DnaG_primases"/>
    <property type="match status" value="1"/>
</dbReference>
<dbReference type="Pfam" id="PF13155">
    <property type="entry name" value="Toprim_2"/>
    <property type="match status" value="1"/>
</dbReference>
<dbReference type="Gene3D" id="3.40.1360.10">
    <property type="match status" value="1"/>
</dbReference>
<evidence type="ECO:0000256" key="1">
    <source>
        <dbReference type="ARBA" id="ARBA00022478"/>
    </source>
</evidence>
<evidence type="ECO:0000256" key="7">
    <source>
        <dbReference type="ARBA" id="ARBA00022771"/>
    </source>
</evidence>
<keyword evidence="2 12" id="KW-0639">Primosome</keyword>
<dbReference type="InterPro" id="IPR030846">
    <property type="entry name" value="DnaG_bac"/>
</dbReference>
<proteinExistence type="inferred from homology"/>
<evidence type="ECO:0000256" key="13">
    <source>
        <dbReference type="PIRNR" id="PIRNR002811"/>
    </source>
</evidence>
<dbReference type="GO" id="GO:0008270">
    <property type="term" value="F:zinc ion binding"/>
    <property type="evidence" value="ECO:0007669"/>
    <property type="project" value="UniProtKB-UniRule"/>
</dbReference>
<dbReference type="Proteomes" id="UP000194798">
    <property type="component" value="Unassembled WGS sequence"/>
</dbReference>
<dbReference type="InterPro" id="IPR037068">
    <property type="entry name" value="DNA_primase_core_N_sf"/>
</dbReference>
<evidence type="ECO:0000256" key="6">
    <source>
        <dbReference type="ARBA" id="ARBA00022723"/>
    </source>
</evidence>
<dbReference type="GO" id="GO:0005737">
    <property type="term" value="C:cytoplasm"/>
    <property type="evidence" value="ECO:0007669"/>
    <property type="project" value="TreeGrafter"/>
</dbReference>
<keyword evidence="9" id="KW-0460">Magnesium</keyword>
<comment type="subunit">
    <text evidence="12">Monomer. Interacts with DnaB.</text>
</comment>
<dbReference type="InterPro" id="IPR034151">
    <property type="entry name" value="TOPRIM_DnaG_bac"/>
</dbReference>
<dbReference type="FunFam" id="3.90.580.10:FF:000001">
    <property type="entry name" value="DNA primase"/>
    <property type="match status" value="1"/>
</dbReference>
<dbReference type="SUPFAM" id="SSF117023">
    <property type="entry name" value="DNA primase DnaG, C-terminal domain"/>
    <property type="match status" value="1"/>
</dbReference>
<evidence type="ECO:0000313" key="16">
    <source>
        <dbReference type="EMBL" id="OUD14529.1"/>
    </source>
</evidence>
<dbReference type="InterPro" id="IPR013173">
    <property type="entry name" value="DNA_primase_DnaG_DnaB-bd_dom"/>
</dbReference>
<dbReference type="EMBL" id="MSLT01000012">
    <property type="protein sequence ID" value="OUD14529.1"/>
    <property type="molecule type" value="Genomic_DNA"/>
</dbReference>
<dbReference type="InterPro" id="IPR036977">
    <property type="entry name" value="DNA_primase_Znf_CHC2"/>
</dbReference>
<keyword evidence="3 12" id="KW-0808">Transferase</keyword>
<name>A0A251X8Z0_9GAMM</name>
<dbReference type="Pfam" id="PF08275">
    <property type="entry name" value="DNAG_N"/>
    <property type="match status" value="1"/>
</dbReference>
<evidence type="ECO:0000259" key="15">
    <source>
        <dbReference type="PROSITE" id="PS50880"/>
    </source>
</evidence>
<dbReference type="InterPro" id="IPR013264">
    <property type="entry name" value="DNAG_N"/>
</dbReference>
<dbReference type="InterPro" id="IPR016136">
    <property type="entry name" value="DNA_helicase_N/primase_C"/>
</dbReference>
<dbReference type="GO" id="GO:0003677">
    <property type="term" value="F:DNA binding"/>
    <property type="evidence" value="ECO:0007669"/>
    <property type="project" value="UniProtKB-KW"/>
</dbReference>
<dbReference type="FunFam" id="3.40.1360.10:FF:000002">
    <property type="entry name" value="DNA primase"/>
    <property type="match status" value="1"/>
</dbReference>
<dbReference type="Gene3D" id="1.20.50.20">
    <property type="entry name" value="DnaG, RNA polymerase domain, helical bundle"/>
    <property type="match status" value="1"/>
</dbReference>
<dbReference type="OrthoDB" id="9803773at2"/>
<keyword evidence="7 12" id="KW-0863">Zinc-finger</keyword>
<organism evidence="16 17">
    <name type="scientific">Thioflexithrix psekupsensis</name>
    <dbReference type="NCBI Taxonomy" id="1570016"/>
    <lineage>
        <taxon>Bacteria</taxon>
        <taxon>Pseudomonadati</taxon>
        <taxon>Pseudomonadota</taxon>
        <taxon>Gammaproteobacteria</taxon>
        <taxon>Thiotrichales</taxon>
        <taxon>Thioflexithrix</taxon>
    </lineage>
</organism>
<dbReference type="InterPro" id="IPR006295">
    <property type="entry name" value="DNA_primase_DnaG"/>
</dbReference>
<sequence length="611" mass="69519">MVRIARECIDDLIARADIVEVISHSLPLRKAGRHFVACCPFHQEKTPSFSVNAEKQFYHCFGCGASGNVLSFIMEYQHVDFVEAIHELAGQLGMNVVYEEDGQKTESPAARTDRHLAIYQLLQHVADYYAHQLTTPAAAAARRYLEQRGIDQQTAQKFLVGFAPDAWDGVLKTFATQETALLQAGLLVETEQGRRYDRFRNRVIFPILDQRGRVIAFGGRVLDDSKPKYLNSPETAVFHKSDALYGWYQARQQRPLERLIIVEGYLDVIALAQFDVPHAIATLGTATSETHLRIIFRQVDQVIFCFDGDDAGYKAAWRALETCLSLMNGKRDVRFAFLPQGDDPDSLIRRVGTVAFQNYLQQAKPLSHFLFDHLLKRIDIAQLEGRARLVEVAKPLLAKLPEGAYQTLLVQRLNELTQVDFKKLTTLIQDAQPKHSPSDPVAVREKGREKREKISTRNIIHLGRVNRTPIQMAIQLLLHTPALAQRAEDIYSQVSVLIDKDGDAEFLMLLIELLNRQPDMHLGLLCEYWRGTPYEPLISEYALQENLLQQPIVNIEAEFDGILTQIKQQYYQYRYELLLAKSRLAALTPSEKQEFFELAPLLSRVSHGIKP</sequence>
<evidence type="ECO:0000256" key="14">
    <source>
        <dbReference type="PIRSR" id="PIRSR002811-1"/>
    </source>
</evidence>
<dbReference type="AlphaFoldDB" id="A0A251X8Z0"/>
<dbReference type="InterPro" id="IPR019475">
    <property type="entry name" value="DNA_primase_DnaB-bd"/>
</dbReference>
<dbReference type="SUPFAM" id="SSF57783">
    <property type="entry name" value="Zinc beta-ribbon"/>
    <property type="match status" value="1"/>
</dbReference>
<dbReference type="InterPro" id="IPR002694">
    <property type="entry name" value="Znf_CHC2"/>
</dbReference>
<dbReference type="SMART" id="SM00766">
    <property type="entry name" value="DnaG_DnaB_bind"/>
    <property type="match status" value="1"/>
</dbReference>
<comment type="similarity">
    <text evidence="12 13">Belongs to the DnaG primase family.</text>
</comment>
<keyword evidence="17" id="KW-1185">Reference proteome</keyword>
<dbReference type="Gene3D" id="1.10.860.10">
    <property type="entry name" value="DNAb Helicase, Chain A"/>
    <property type="match status" value="1"/>
</dbReference>
<comment type="catalytic activity">
    <reaction evidence="12">
        <text>ssDNA + n NTP = ssDNA/pppN(pN)n-1 hybrid + (n-1) diphosphate.</text>
        <dbReference type="EC" id="2.7.7.101"/>
    </reaction>
</comment>
<evidence type="ECO:0000256" key="5">
    <source>
        <dbReference type="ARBA" id="ARBA00022705"/>
    </source>
</evidence>
<dbReference type="GO" id="GO:0000428">
    <property type="term" value="C:DNA-directed RNA polymerase complex"/>
    <property type="evidence" value="ECO:0007669"/>
    <property type="project" value="UniProtKB-KW"/>
</dbReference>
<evidence type="ECO:0000256" key="2">
    <source>
        <dbReference type="ARBA" id="ARBA00022515"/>
    </source>
</evidence>
<comment type="function">
    <text evidence="12 13">RNA polymerase that catalyzes the synthesis of short RNA molecules used as primers for DNA polymerase during DNA replication.</text>
</comment>
<keyword evidence="1 12" id="KW-0240">DNA-directed RNA polymerase</keyword>
<dbReference type="Pfam" id="PF10410">
    <property type="entry name" value="DnaB_bind"/>
    <property type="match status" value="1"/>
</dbReference>
<comment type="caution">
    <text evidence="16">The sequence shown here is derived from an EMBL/GenBank/DDBJ whole genome shotgun (WGS) entry which is preliminary data.</text>
</comment>
<keyword evidence="4 12" id="KW-0548">Nucleotidyltransferase</keyword>
<evidence type="ECO:0000256" key="12">
    <source>
        <dbReference type="HAMAP-Rule" id="MF_00974"/>
    </source>
</evidence>
<keyword evidence="5 12" id="KW-0235">DNA replication</keyword>
<dbReference type="Pfam" id="PF08278">
    <property type="entry name" value="DnaG_DnaB_bind"/>
    <property type="match status" value="1"/>
</dbReference>
<dbReference type="PIRSF" id="PIRSF002811">
    <property type="entry name" value="DnaG"/>
    <property type="match status" value="1"/>
</dbReference>
<dbReference type="GO" id="GO:0003899">
    <property type="term" value="F:DNA-directed RNA polymerase activity"/>
    <property type="evidence" value="ECO:0007669"/>
    <property type="project" value="UniProtKB-UniRule"/>
</dbReference>
<comment type="cofactor">
    <cofactor evidence="12 13 14">
        <name>Zn(2+)</name>
        <dbReference type="ChEBI" id="CHEBI:29105"/>
    </cofactor>
    <text evidence="12 13 14">Binds 1 zinc ion per monomer.</text>
</comment>
<dbReference type="Gene3D" id="3.90.580.10">
    <property type="entry name" value="Zinc finger, CHC2-type domain"/>
    <property type="match status" value="1"/>
</dbReference>
<reference evidence="16 17" key="1">
    <citation type="submission" date="2016-12" db="EMBL/GenBank/DDBJ databases">
        <title>Thioflexothrix psekupsii D3 genome sequencing and assembly.</title>
        <authorList>
            <person name="Fomenkov A."/>
            <person name="Vincze T."/>
            <person name="Grabovich M."/>
            <person name="Anton B.P."/>
            <person name="Dubinina G."/>
            <person name="Orlova M."/>
            <person name="Belousova E."/>
            <person name="Roberts R.J."/>
        </authorList>
    </citation>
    <scope>NUCLEOTIDE SEQUENCE [LARGE SCALE GENOMIC DNA]</scope>
    <source>
        <strain evidence="16">D3</strain>
    </source>
</reference>
<evidence type="ECO:0000256" key="8">
    <source>
        <dbReference type="ARBA" id="ARBA00022833"/>
    </source>
</evidence>
<feature type="domain" description="Toprim" evidence="15">
    <location>
        <begin position="257"/>
        <end position="339"/>
    </location>
</feature>
<dbReference type="EC" id="2.7.7.101" evidence="12"/>
<evidence type="ECO:0000256" key="9">
    <source>
        <dbReference type="ARBA" id="ARBA00022842"/>
    </source>
</evidence>
<dbReference type="GO" id="GO:1990077">
    <property type="term" value="C:primosome complex"/>
    <property type="evidence" value="ECO:0007669"/>
    <property type="project" value="UniProtKB-KW"/>
</dbReference>
<keyword evidence="10 12" id="KW-0238">DNA-binding</keyword>
<dbReference type="PROSITE" id="PS50880">
    <property type="entry name" value="TOPRIM"/>
    <property type="match status" value="1"/>
</dbReference>
<gene>
    <name evidence="12" type="primary">dnaG</name>
    <name evidence="16" type="ORF">TPSD3_09540</name>
</gene>
<dbReference type="InterPro" id="IPR050219">
    <property type="entry name" value="DnaG_primase"/>
</dbReference>
<dbReference type="SUPFAM" id="SSF56731">
    <property type="entry name" value="DNA primase core"/>
    <property type="match status" value="1"/>
</dbReference>
<protein>
    <recommendedName>
        <fullName evidence="12 13">DNA primase</fullName>
        <ecNumber evidence="12">2.7.7.101</ecNumber>
    </recommendedName>
</protein>
<accession>A0A251X8Z0</accession>
<evidence type="ECO:0000256" key="11">
    <source>
        <dbReference type="ARBA" id="ARBA00023163"/>
    </source>
</evidence>
<evidence type="ECO:0000256" key="10">
    <source>
        <dbReference type="ARBA" id="ARBA00023125"/>
    </source>
</evidence>